<protein>
    <submittedName>
        <fullName evidence="7">ECF RNA polymerase sigma factor SigL</fullName>
    </submittedName>
</protein>
<evidence type="ECO:0000256" key="1">
    <source>
        <dbReference type="ARBA" id="ARBA00010641"/>
    </source>
</evidence>
<comment type="similarity">
    <text evidence="1">Belongs to the sigma-70 factor family. ECF subfamily.</text>
</comment>
<evidence type="ECO:0000256" key="3">
    <source>
        <dbReference type="ARBA" id="ARBA00023082"/>
    </source>
</evidence>
<dbReference type="InterPro" id="IPR007627">
    <property type="entry name" value="RNA_pol_sigma70_r2"/>
</dbReference>
<dbReference type="Proteomes" id="UP000263595">
    <property type="component" value="Unassembled WGS sequence"/>
</dbReference>
<evidence type="ECO:0000256" key="2">
    <source>
        <dbReference type="ARBA" id="ARBA00023015"/>
    </source>
</evidence>
<accession>A0A383RPL2</accession>
<dbReference type="GO" id="GO:0016987">
    <property type="term" value="F:sigma factor activity"/>
    <property type="evidence" value="ECO:0007669"/>
    <property type="project" value="UniProtKB-KW"/>
</dbReference>
<dbReference type="InterPro" id="IPR013324">
    <property type="entry name" value="RNA_pol_sigma_r3/r4-like"/>
</dbReference>
<dbReference type="PANTHER" id="PTHR43133:SF63">
    <property type="entry name" value="RNA POLYMERASE SIGMA FACTOR FECI-RELATED"/>
    <property type="match status" value="1"/>
</dbReference>
<dbReference type="SUPFAM" id="SSF88659">
    <property type="entry name" value="Sigma3 and sigma4 domains of RNA polymerase sigma factors"/>
    <property type="match status" value="1"/>
</dbReference>
<name>A0A383RPL2_9PSED</name>
<dbReference type="InterPro" id="IPR014284">
    <property type="entry name" value="RNA_pol_sigma-70_dom"/>
</dbReference>
<dbReference type="NCBIfam" id="TIGR02937">
    <property type="entry name" value="sigma70-ECF"/>
    <property type="match status" value="1"/>
</dbReference>
<proteinExistence type="inferred from homology"/>
<feature type="domain" description="RNA polymerase sigma-70 region 2" evidence="5">
    <location>
        <begin position="12"/>
        <end position="75"/>
    </location>
</feature>
<feature type="domain" description="RNA polymerase sigma factor 70 region 4 type 2" evidence="6">
    <location>
        <begin position="109"/>
        <end position="161"/>
    </location>
</feature>
<evidence type="ECO:0000259" key="5">
    <source>
        <dbReference type="Pfam" id="PF04542"/>
    </source>
</evidence>
<dbReference type="InterPro" id="IPR039425">
    <property type="entry name" value="RNA_pol_sigma-70-like"/>
</dbReference>
<evidence type="ECO:0000259" key="6">
    <source>
        <dbReference type="Pfam" id="PF08281"/>
    </source>
</evidence>
<dbReference type="GO" id="GO:0006352">
    <property type="term" value="P:DNA-templated transcription initiation"/>
    <property type="evidence" value="ECO:0007669"/>
    <property type="project" value="InterPro"/>
</dbReference>
<gene>
    <name evidence="7" type="primary">sigL</name>
    <name evidence="7" type="ORF">CCOS865_01259</name>
</gene>
<dbReference type="EMBL" id="UNOZ01000007">
    <property type="protein sequence ID" value="SYX89019.1"/>
    <property type="molecule type" value="Genomic_DNA"/>
</dbReference>
<dbReference type="Gene3D" id="1.10.10.10">
    <property type="entry name" value="Winged helix-like DNA-binding domain superfamily/Winged helix DNA-binding domain"/>
    <property type="match status" value="1"/>
</dbReference>
<dbReference type="GO" id="GO:0003677">
    <property type="term" value="F:DNA binding"/>
    <property type="evidence" value="ECO:0007669"/>
    <property type="project" value="InterPro"/>
</dbReference>
<dbReference type="InterPro" id="IPR013249">
    <property type="entry name" value="RNA_pol_sigma70_r4_t2"/>
</dbReference>
<dbReference type="Gene3D" id="1.10.1740.10">
    <property type="match status" value="1"/>
</dbReference>
<dbReference type="PANTHER" id="PTHR43133">
    <property type="entry name" value="RNA POLYMERASE ECF-TYPE SIGMA FACTO"/>
    <property type="match status" value="1"/>
</dbReference>
<dbReference type="InterPro" id="IPR036388">
    <property type="entry name" value="WH-like_DNA-bd_sf"/>
</dbReference>
<keyword evidence="2" id="KW-0805">Transcription regulation</keyword>
<dbReference type="RefSeq" id="WP_119139003.1">
    <property type="nucleotide sequence ID" value="NZ_CBCSFL010000009.1"/>
</dbReference>
<sequence>MAPRERLPLTRLVETHYEEIKSYLQRKTGSASTAADLVQETWLRVARHAAKLPDNPLGYIYRTASNLLLDKQRHEQMHGRYFSDDADLEASQCPLTTPDEAAVVQQEMQLLADAVRDLPEKCRAVFLLYRGEELSAREIAERLNISVSTVEKHIAKAMQHCRQRLTDARGAP</sequence>
<dbReference type="OrthoDB" id="9797134at2"/>
<dbReference type="Pfam" id="PF08281">
    <property type="entry name" value="Sigma70_r4_2"/>
    <property type="match status" value="1"/>
</dbReference>
<reference evidence="8" key="1">
    <citation type="submission" date="2018-08" db="EMBL/GenBank/DDBJ databases">
        <authorList>
            <person name="Blom J."/>
        </authorList>
    </citation>
    <scope>NUCLEOTIDE SEQUENCE [LARGE SCALE GENOMIC DNA]</scope>
    <source>
        <strain evidence="8">CCOS 865</strain>
    </source>
</reference>
<keyword evidence="3" id="KW-0731">Sigma factor</keyword>
<dbReference type="InterPro" id="IPR013325">
    <property type="entry name" value="RNA_pol_sigma_r2"/>
</dbReference>
<dbReference type="CDD" id="cd06171">
    <property type="entry name" value="Sigma70_r4"/>
    <property type="match status" value="1"/>
</dbReference>
<dbReference type="AlphaFoldDB" id="A0A383RPL2"/>
<dbReference type="SUPFAM" id="SSF88946">
    <property type="entry name" value="Sigma2 domain of RNA polymerase sigma factors"/>
    <property type="match status" value="1"/>
</dbReference>
<evidence type="ECO:0000313" key="8">
    <source>
        <dbReference type="Proteomes" id="UP000263595"/>
    </source>
</evidence>
<evidence type="ECO:0000313" key="7">
    <source>
        <dbReference type="EMBL" id="SYX89019.1"/>
    </source>
</evidence>
<dbReference type="Pfam" id="PF04542">
    <property type="entry name" value="Sigma70_r2"/>
    <property type="match status" value="1"/>
</dbReference>
<organism evidence="7 8">
    <name type="scientific">Pseudomonas reidholzensis</name>
    <dbReference type="NCBI Taxonomy" id="1785162"/>
    <lineage>
        <taxon>Bacteria</taxon>
        <taxon>Pseudomonadati</taxon>
        <taxon>Pseudomonadota</taxon>
        <taxon>Gammaproteobacteria</taxon>
        <taxon>Pseudomonadales</taxon>
        <taxon>Pseudomonadaceae</taxon>
        <taxon>Pseudomonas</taxon>
    </lineage>
</organism>
<keyword evidence="8" id="KW-1185">Reference proteome</keyword>
<evidence type="ECO:0000256" key="4">
    <source>
        <dbReference type="ARBA" id="ARBA00023163"/>
    </source>
</evidence>
<keyword evidence="4" id="KW-0804">Transcription</keyword>